<gene>
    <name evidence="10" type="ORF">PT974_10227</name>
</gene>
<proteinExistence type="inferred from homology"/>
<dbReference type="PANTHER" id="PTHR43766:SF1">
    <property type="entry name" value="TRYPTOPHAN--TRNA LIGASE, MITOCHONDRIAL"/>
    <property type="match status" value="1"/>
</dbReference>
<dbReference type="EC" id="6.1.1.2" evidence="2"/>
<dbReference type="InterPro" id="IPR002306">
    <property type="entry name" value="Trp-tRNA-ligase"/>
</dbReference>
<evidence type="ECO:0000256" key="3">
    <source>
        <dbReference type="ARBA" id="ARBA00022598"/>
    </source>
</evidence>
<reference evidence="10 11" key="1">
    <citation type="submission" date="2024-01" db="EMBL/GenBank/DDBJ databases">
        <title>Complete genome of Cladobotryum mycophilum ATHUM6906.</title>
        <authorList>
            <person name="Christinaki A.C."/>
            <person name="Myridakis A.I."/>
            <person name="Kouvelis V.N."/>
        </authorList>
    </citation>
    <scope>NUCLEOTIDE SEQUENCE [LARGE SCALE GENOMIC DNA]</scope>
    <source>
        <strain evidence="10 11">ATHUM6906</strain>
    </source>
</reference>
<evidence type="ECO:0000313" key="10">
    <source>
        <dbReference type="EMBL" id="KAK5988738.1"/>
    </source>
</evidence>
<dbReference type="EMBL" id="JAVFKD010000015">
    <property type="protein sequence ID" value="KAK5988738.1"/>
    <property type="molecule type" value="Genomic_DNA"/>
</dbReference>
<accession>A0ABR0S9F3</accession>
<evidence type="ECO:0000256" key="6">
    <source>
        <dbReference type="ARBA" id="ARBA00022917"/>
    </source>
</evidence>
<evidence type="ECO:0000313" key="11">
    <source>
        <dbReference type="Proteomes" id="UP001338125"/>
    </source>
</evidence>
<dbReference type="InterPro" id="IPR002305">
    <property type="entry name" value="aa-tRNA-synth_Ic"/>
</dbReference>
<protein>
    <recommendedName>
        <fullName evidence="2">tryptophan--tRNA ligase</fullName>
        <ecNumber evidence="2">6.1.1.2</ecNumber>
    </recommendedName>
    <alternativeName>
        <fullName evidence="8">Tryptophanyl-tRNA synthetase</fullName>
    </alternativeName>
</protein>
<dbReference type="SUPFAM" id="SSF52374">
    <property type="entry name" value="Nucleotidylyl transferase"/>
    <property type="match status" value="1"/>
</dbReference>
<keyword evidence="4 9" id="KW-0547">Nucleotide-binding</keyword>
<dbReference type="InterPro" id="IPR014729">
    <property type="entry name" value="Rossmann-like_a/b/a_fold"/>
</dbReference>
<dbReference type="InterPro" id="IPR050203">
    <property type="entry name" value="Trp-tRNA_synthetase"/>
</dbReference>
<keyword evidence="11" id="KW-1185">Reference proteome</keyword>
<evidence type="ECO:0000256" key="5">
    <source>
        <dbReference type="ARBA" id="ARBA00022840"/>
    </source>
</evidence>
<dbReference type="PANTHER" id="PTHR43766">
    <property type="entry name" value="TRYPTOPHAN--TRNA LIGASE, MITOCHONDRIAL"/>
    <property type="match status" value="1"/>
</dbReference>
<dbReference type="Gene3D" id="3.40.50.620">
    <property type="entry name" value="HUPs"/>
    <property type="match status" value="1"/>
</dbReference>
<keyword evidence="7 9" id="KW-0030">Aminoacyl-tRNA synthetase</keyword>
<dbReference type="Pfam" id="PF00579">
    <property type="entry name" value="tRNA-synt_1b"/>
    <property type="match status" value="1"/>
</dbReference>
<dbReference type="Proteomes" id="UP001338125">
    <property type="component" value="Unassembled WGS sequence"/>
</dbReference>
<organism evidence="10 11">
    <name type="scientific">Cladobotryum mycophilum</name>
    <dbReference type="NCBI Taxonomy" id="491253"/>
    <lineage>
        <taxon>Eukaryota</taxon>
        <taxon>Fungi</taxon>
        <taxon>Dikarya</taxon>
        <taxon>Ascomycota</taxon>
        <taxon>Pezizomycotina</taxon>
        <taxon>Sordariomycetes</taxon>
        <taxon>Hypocreomycetidae</taxon>
        <taxon>Hypocreales</taxon>
        <taxon>Hypocreaceae</taxon>
        <taxon>Cladobotryum</taxon>
    </lineage>
</organism>
<comment type="similarity">
    <text evidence="1 9">Belongs to the class-I aminoacyl-tRNA synthetase family.</text>
</comment>
<evidence type="ECO:0000256" key="4">
    <source>
        <dbReference type="ARBA" id="ARBA00022741"/>
    </source>
</evidence>
<dbReference type="Gene3D" id="1.10.240.10">
    <property type="entry name" value="Tyrosyl-Transfer RNA Synthetase"/>
    <property type="match status" value="1"/>
</dbReference>
<evidence type="ECO:0000256" key="2">
    <source>
        <dbReference type="ARBA" id="ARBA00013161"/>
    </source>
</evidence>
<dbReference type="PRINTS" id="PR01039">
    <property type="entry name" value="TRNASYNTHTRP"/>
</dbReference>
<keyword evidence="5 9" id="KW-0067">ATP-binding</keyword>
<evidence type="ECO:0000256" key="8">
    <source>
        <dbReference type="ARBA" id="ARBA00030268"/>
    </source>
</evidence>
<evidence type="ECO:0000256" key="1">
    <source>
        <dbReference type="ARBA" id="ARBA00005594"/>
    </source>
</evidence>
<keyword evidence="6 9" id="KW-0648">Protein biosynthesis</keyword>
<evidence type="ECO:0000256" key="9">
    <source>
        <dbReference type="RuleBase" id="RU363036"/>
    </source>
</evidence>
<evidence type="ECO:0000256" key="7">
    <source>
        <dbReference type="ARBA" id="ARBA00023146"/>
    </source>
</evidence>
<name>A0ABR0S9F3_9HYPO</name>
<sequence length="234" mass="25854">MTQWKSKLHLSASSKLEDRSVSSKLKLGLFSYPVLQAADILVHRATHVPVGHDQQQHLEFARECVTNFNHAYGPHLVYPETLTPPVQRIMSLTEPTSKMSKSHPLERSRILITDTPDDIRAKVAGALTDSIPGISYDPVTRPGISNLLEILSIFDVQCRSSTQLAVDYAQTPPRQFKEMVSDALISGLHGIKDRYAEILNASDAYLDSVEAEGAIKARESAEETMSIVRTAVGF</sequence>
<comment type="caution">
    <text evidence="10">The sequence shown here is derived from an EMBL/GenBank/DDBJ whole genome shotgun (WGS) entry which is preliminary data.</text>
</comment>
<keyword evidence="3 9" id="KW-0436">Ligase</keyword>